<keyword evidence="11 18" id="KW-0460">Magnesium</keyword>
<dbReference type="InterPro" id="IPR003374">
    <property type="entry name" value="ApbE-like_sf"/>
</dbReference>
<accession>A0A1I1KT00</accession>
<dbReference type="SUPFAM" id="SSF143631">
    <property type="entry name" value="ApbE-like"/>
    <property type="match status" value="1"/>
</dbReference>
<dbReference type="GO" id="GO:0016740">
    <property type="term" value="F:transferase activity"/>
    <property type="evidence" value="ECO:0007669"/>
    <property type="project" value="UniProtKB-UniRule"/>
</dbReference>
<dbReference type="AlphaFoldDB" id="A0A1I1KT00"/>
<dbReference type="PANTHER" id="PTHR30040">
    <property type="entry name" value="THIAMINE BIOSYNTHESIS LIPOPROTEIN APBE"/>
    <property type="match status" value="1"/>
</dbReference>
<evidence type="ECO:0000256" key="9">
    <source>
        <dbReference type="ARBA" id="ARBA00022729"/>
    </source>
</evidence>
<evidence type="ECO:0000256" key="17">
    <source>
        <dbReference type="ARBA" id="ARBA00060485"/>
    </source>
</evidence>
<reference evidence="21 22" key="1">
    <citation type="submission" date="2016-10" db="EMBL/GenBank/DDBJ databases">
        <authorList>
            <person name="de Groot N.N."/>
        </authorList>
    </citation>
    <scope>NUCLEOTIDE SEQUENCE [LARGE SCALE GENOMIC DNA]</scope>
    <source>
        <strain evidence="21 22">DSM 29619</strain>
    </source>
</reference>
<evidence type="ECO:0000256" key="11">
    <source>
        <dbReference type="ARBA" id="ARBA00022842"/>
    </source>
</evidence>
<gene>
    <name evidence="21" type="ORF">SAMN05421762_1628</name>
</gene>
<keyword evidence="13" id="KW-0564">Palmitate</keyword>
<evidence type="ECO:0000313" key="21">
    <source>
        <dbReference type="EMBL" id="SFC63929.1"/>
    </source>
</evidence>
<sequence length="342" mass="35831">MSGTMKFTRRSFLIMTTAALAACKPGQEILKFSGDTMGTRYNVVAVSSGQKLDRDALQGAIDAALAEVDTQMSNWNAGSEISRINAAATGEAQRLSPALAHVMAGAQSVHQASDGRFDVTVGPLIDLWGFGADGAMPHIPADADIADAMTRAGQSDVLAISGDTLTKTAPGAGIYLAAIGKGYGVDRVADTLRAHGLKDFMVEIGGDLYTAGLNPEGMSWQIGIETPVAGQRGLYDVVNVSGLGMATSGDYRNFFEDAGQRYSHIIDPARGRPILHDTVSATVLTEDAMLADAWATAMLVLGRERGLEIAEANDLAVVFIDRAGDAFVTAQSSRYAALQATA</sequence>
<keyword evidence="5 20" id="KW-0997">Cell inner membrane</keyword>
<keyword evidence="4" id="KW-1003">Cell membrane</keyword>
<keyword evidence="22" id="KW-1185">Reference proteome</keyword>
<dbReference type="GO" id="GO:0005886">
    <property type="term" value="C:plasma membrane"/>
    <property type="evidence" value="ECO:0007669"/>
    <property type="project" value="UniProtKB-SubCell"/>
</dbReference>
<proteinExistence type="inferred from homology"/>
<keyword evidence="6 18" id="KW-0285">Flavoprotein</keyword>
<evidence type="ECO:0000256" key="14">
    <source>
        <dbReference type="ARBA" id="ARBA00023288"/>
    </source>
</evidence>
<evidence type="ECO:0000256" key="6">
    <source>
        <dbReference type="ARBA" id="ARBA00022630"/>
    </source>
</evidence>
<evidence type="ECO:0000256" key="8">
    <source>
        <dbReference type="ARBA" id="ARBA00022723"/>
    </source>
</evidence>
<dbReference type="PROSITE" id="PS51257">
    <property type="entry name" value="PROKAR_LIPOPROTEIN"/>
    <property type="match status" value="1"/>
</dbReference>
<evidence type="ECO:0000256" key="5">
    <source>
        <dbReference type="ARBA" id="ARBA00022519"/>
    </source>
</evidence>
<evidence type="ECO:0000256" key="3">
    <source>
        <dbReference type="ARBA" id="ARBA00016337"/>
    </source>
</evidence>
<comment type="function">
    <text evidence="20">Flavin transferase that catalyzes the transfer of the FMN moiety of FAD and its covalent binding to the hydroxyl group of a threonine residue in a target flavoprotein.</text>
</comment>
<dbReference type="InterPro" id="IPR024932">
    <property type="entry name" value="ApbE"/>
</dbReference>
<evidence type="ECO:0000313" key="22">
    <source>
        <dbReference type="Proteomes" id="UP000231644"/>
    </source>
</evidence>
<evidence type="ECO:0000256" key="18">
    <source>
        <dbReference type="PIRNR" id="PIRNR006268"/>
    </source>
</evidence>
<feature type="binding site" evidence="19">
    <location>
        <position position="292"/>
    </location>
    <ligand>
        <name>Mg(2+)</name>
        <dbReference type="ChEBI" id="CHEBI:18420"/>
    </ligand>
</feature>
<dbReference type="EMBL" id="FOLX01000001">
    <property type="protein sequence ID" value="SFC63929.1"/>
    <property type="molecule type" value="Genomic_DNA"/>
</dbReference>
<dbReference type="Proteomes" id="UP000231644">
    <property type="component" value="Unassembled WGS sequence"/>
</dbReference>
<organism evidence="21 22">
    <name type="scientific">Pseudooceanicola nitratireducens</name>
    <dbReference type="NCBI Taxonomy" id="517719"/>
    <lineage>
        <taxon>Bacteria</taxon>
        <taxon>Pseudomonadati</taxon>
        <taxon>Pseudomonadota</taxon>
        <taxon>Alphaproteobacteria</taxon>
        <taxon>Rhodobacterales</taxon>
        <taxon>Paracoccaceae</taxon>
        <taxon>Pseudooceanicola</taxon>
    </lineage>
</organism>
<dbReference type="PIRSF" id="PIRSF006268">
    <property type="entry name" value="ApbE"/>
    <property type="match status" value="1"/>
</dbReference>
<evidence type="ECO:0000256" key="4">
    <source>
        <dbReference type="ARBA" id="ARBA00022475"/>
    </source>
</evidence>
<keyword evidence="8 18" id="KW-0479">Metal-binding</keyword>
<dbReference type="STRING" id="517719.SAMN05421762_1628"/>
<keyword evidence="14 20" id="KW-0449">Lipoprotein</keyword>
<evidence type="ECO:0000256" key="7">
    <source>
        <dbReference type="ARBA" id="ARBA00022679"/>
    </source>
</evidence>
<evidence type="ECO:0000256" key="1">
    <source>
        <dbReference type="ARBA" id="ARBA00008282"/>
    </source>
</evidence>
<evidence type="ECO:0000256" key="16">
    <source>
        <dbReference type="ARBA" id="ARBA00048540"/>
    </source>
</evidence>
<evidence type="ECO:0000256" key="2">
    <source>
        <dbReference type="ARBA" id="ARBA00011955"/>
    </source>
</evidence>
<keyword evidence="9 20" id="KW-0732">Signal</keyword>
<name>A0A1I1KT00_9RHOB</name>
<dbReference type="Pfam" id="PF02424">
    <property type="entry name" value="ApbE"/>
    <property type="match status" value="1"/>
</dbReference>
<evidence type="ECO:0000256" key="19">
    <source>
        <dbReference type="PIRSR" id="PIRSR006268-2"/>
    </source>
</evidence>
<comment type="catalytic activity">
    <reaction evidence="16 18 20">
        <text>L-threonyl-[protein] + FAD = FMN-L-threonyl-[protein] + AMP + H(+)</text>
        <dbReference type="Rhea" id="RHEA:36847"/>
        <dbReference type="Rhea" id="RHEA-COMP:11060"/>
        <dbReference type="Rhea" id="RHEA-COMP:11061"/>
        <dbReference type="ChEBI" id="CHEBI:15378"/>
        <dbReference type="ChEBI" id="CHEBI:30013"/>
        <dbReference type="ChEBI" id="CHEBI:57692"/>
        <dbReference type="ChEBI" id="CHEBI:74257"/>
        <dbReference type="ChEBI" id="CHEBI:456215"/>
        <dbReference type="EC" id="2.7.1.180"/>
    </reaction>
</comment>
<dbReference type="PANTHER" id="PTHR30040:SF2">
    <property type="entry name" value="FAD:PROTEIN FMN TRANSFERASE"/>
    <property type="match status" value="1"/>
</dbReference>
<keyword evidence="10 18" id="KW-0274">FAD</keyword>
<feature type="signal peptide" evidence="20">
    <location>
        <begin position="1"/>
        <end position="21"/>
    </location>
</feature>
<evidence type="ECO:0000256" key="13">
    <source>
        <dbReference type="ARBA" id="ARBA00023139"/>
    </source>
</evidence>
<keyword evidence="12" id="KW-0472">Membrane</keyword>
<dbReference type="FunFam" id="3.10.520.10:FF:000001">
    <property type="entry name" value="FAD:protein FMN transferase"/>
    <property type="match status" value="1"/>
</dbReference>
<keyword evidence="7 18" id="KW-0808">Transferase</keyword>
<feature type="chain" id="PRO_5013988195" description="FAD:protein FMN transferase" evidence="20">
    <location>
        <begin position="22"/>
        <end position="342"/>
    </location>
</feature>
<comment type="subcellular location">
    <subcellularLocation>
        <location evidence="17 20">Cell inner membrane</location>
        <topology evidence="17 20">Lipid-anchor</topology>
        <orientation evidence="17 20">Periplasmic side</orientation>
    </subcellularLocation>
</comment>
<evidence type="ECO:0000256" key="15">
    <source>
        <dbReference type="ARBA" id="ARBA00031306"/>
    </source>
</evidence>
<evidence type="ECO:0000256" key="10">
    <source>
        <dbReference type="ARBA" id="ARBA00022827"/>
    </source>
</evidence>
<dbReference type="EC" id="2.7.1.180" evidence="2 18"/>
<evidence type="ECO:0000256" key="20">
    <source>
        <dbReference type="RuleBase" id="RU363002"/>
    </source>
</evidence>
<dbReference type="GO" id="GO:0046872">
    <property type="term" value="F:metal ion binding"/>
    <property type="evidence" value="ECO:0007669"/>
    <property type="project" value="UniProtKB-UniRule"/>
</dbReference>
<evidence type="ECO:0000256" key="12">
    <source>
        <dbReference type="ARBA" id="ARBA00023136"/>
    </source>
</evidence>
<protein>
    <recommendedName>
        <fullName evidence="3 18">FAD:protein FMN transferase</fullName>
        <ecNumber evidence="2 18">2.7.1.180</ecNumber>
    </recommendedName>
    <alternativeName>
        <fullName evidence="15 18">Flavin transferase</fullName>
    </alternativeName>
</protein>
<feature type="binding site" evidence="19">
    <location>
        <position position="296"/>
    </location>
    <ligand>
        <name>Mg(2+)</name>
        <dbReference type="ChEBI" id="CHEBI:18420"/>
    </ligand>
</feature>
<comment type="cofactor">
    <cofactor evidence="19">
        <name>Mg(2+)</name>
        <dbReference type="ChEBI" id="CHEBI:18420"/>
    </cofactor>
    <cofactor evidence="19">
        <name>Mn(2+)</name>
        <dbReference type="ChEBI" id="CHEBI:29035"/>
    </cofactor>
    <text evidence="19">Magnesium. Can also use manganese.</text>
</comment>
<feature type="binding site" evidence="19">
    <location>
        <position position="178"/>
    </location>
    <ligand>
        <name>Mg(2+)</name>
        <dbReference type="ChEBI" id="CHEBI:18420"/>
    </ligand>
</feature>
<comment type="similarity">
    <text evidence="1 18 20">Belongs to the ApbE family.</text>
</comment>
<dbReference type="Gene3D" id="3.10.520.10">
    <property type="entry name" value="ApbE-like domains"/>
    <property type="match status" value="1"/>
</dbReference>